<dbReference type="OrthoDB" id="47112at2759"/>
<dbReference type="Proteomes" id="UP000000759">
    <property type="component" value="Chromosome 1"/>
</dbReference>
<dbReference type="AlphaFoldDB" id="B7FPL5"/>
<dbReference type="SUPFAM" id="SSF48403">
    <property type="entry name" value="Ankyrin repeat"/>
    <property type="match status" value="1"/>
</dbReference>
<dbReference type="OMA" id="MIAACIC"/>
<dbReference type="PANTHER" id="PTHR24198">
    <property type="entry name" value="ANKYRIN REPEAT AND PROTEIN KINASE DOMAIN-CONTAINING PROTEIN"/>
    <property type="match status" value="1"/>
</dbReference>
<gene>
    <name evidence="4" type="ORF">PHATRDRAFT_42800</name>
</gene>
<dbReference type="Pfam" id="PF13637">
    <property type="entry name" value="Ank_4"/>
    <property type="match status" value="1"/>
</dbReference>
<dbReference type="STRING" id="556484.B7FPL5"/>
<evidence type="ECO:0000256" key="2">
    <source>
        <dbReference type="ARBA" id="ARBA00023043"/>
    </source>
</evidence>
<keyword evidence="5" id="KW-1185">Reference proteome</keyword>
<dbReference type="HOGENOM" id="CLU_751149_0_0_1"/>
<dbReference type="InterPro" id="IPR002110">
    <property type="entry name" value="Ankyrin_rpt"/>
</dbReference>
<evidence type="ECO:0000313" key="5">
    <source>
        <dbReference type="Proteomes" id="UP000000759"/>
    </source>
</evidence>
<dbReference type="InterPro" id="IPR036770">
    <property type="entry name" value="Ankyrin_rpt-contain_sf"/>
</dbReference>
<keyword evidence="1" id="KW-0677">Repeat</keyword>
<feature type="repeat" description="ANK" evidence="3">
    <location>
        <begin position="38"/>
        <end position="84"/>
    </location>
</feature>
<sequence length="369" mass="39664">MDAPPEWDLLLSAAQKNQPDRIKEMVRSGVSASHANGVGQTALHVAALWGNGILLTGATVLRNSEVSAVQALLESGANVHSQNNLTGGTPLHMVLQSRKAAGKKMEETVELLLDFGADPSQTDHFGKLPVDYLIEHQPVSQLVAKLQPKAPEIFLAIGNRDVAQVKALLASKQEGIVTLEYKHQTPLSFAVTETAGSNGTRSEDEAILRIIKSLLHEKADPNYARTDLEDSFDPPLVQILRGLRECYNSDGQSSLLESVASELISGGAKIDSDVTAMLHNSARRNELRMVKFLIERLGLNPNVPNRQGMTALQFASRSGQMDVLKYLTGLSAIDIKVKDHQGQTALSAAQANGKTEAAMLLLKAAAEGS</sequence>
<keyword evidence="2 3" id="KW-0040">ANK repeat</keyword>
<accession>B7FPL5</accession>
<reference evidence="5" key="2">
    <citation type="submission" date="2008-08" db="EMBL/GenBank/DDBJ databases">
        <authorList>
            <consortium name="Diatom Consortium"/>
            <person name="Grigoriev I."/>
            <person name="Grimwood J."/>
            <person name="Kuo A."/>
            <person name="Otillar R.P."/>
            <person name="Salamov A."/>
            <person name="Detter J.C."/>
            <person name="Lindquist E."/>
            <person name="Shapiro H."/>
            <person name="Lucas S."/>
            <person name="Glavina del Rio T."/>
            <person name="Pitluck S."/>
            <person name="Rokhsar D."/>
            <person name="Bowler C."/>
        </authorList>
    </citation>
    <scope>GENOME REANNOTATION</scope>
    <source>
        <strain evidence="5">CCAP 1055/1</strain>
    </source>
</reference>
<dbReference type="InParanoid" id="B7FPL5"/>
<dbReference type="PANTHER" id="PTHR24198:SF165">
    <property type="entry name" value="ANKYRIN REPEAT-CONTAINING PROTEIN-RELATED"/>
    <property type="match status" value="1"/>
</dbReference>
<feature type="repeat" description="ANK" evidence="3">
    <location>
        <begin position="86"/>
        <end position="124"/>
    </location>
</feature>
<evidence type="ECO:0008006" key="6">
    <source>
        <dbReference type="Google" id="ProtNLM"/>
    </source>
</evidence>
<dbReference type="eggNOG" id="KOG0504">
    <property type="taxonomic scope" value="Eukaryota"/>
</dbReference>
<dbReference type="SMART" id="SM00248">
    <property type="entry name" value="ANK"/>
    <property type="match status" value="5"/>
</dbReference>
<evidence type="ECO:0000313" key="4">
    <source>
        <dbReference type="EMBL" id="EEC51695.1"/>
    </source>
</evidence>
<dbReference type="PaxDb" id="2850-Phatr42800"/>
<dbReference type="Gene3D" id="1.25.40.20">
    <property type="entry name" value="Ankyrin repeat-containing domain"/>
    <property type="match status" value="2"/>
</dbReference>
<protein>
    <recommendedName>
        <fullName evidence="6">Ankyrin repeat protein</fullName>
    </recommendedName>
</protein>
<evidence type="ECO:0000256" key="3">
    <source>
        <dbReference type="PROSITE-ProRule" id="PRU00023"/>
    </source>
</evidence>
<organism evidence="4 5">
    <name type="scientific">Phaeodactylum tricornutum (strain CCAP 1055/1)</name>
    <dbReference type="NCBI Taxonomy" id="556484"/>
    <lineage>
        <taxon>Eukaryota</taxon>
        <taxon>Sar</taxon>
        <taxon>Stramenopiles</taxon>
        <taxon>Ochrophyta</taxon>
        <taxon>Bacillariophyta</taxon>
        <taxon>Bacillariophyceae</taxon>
        <taxon>Bacillariophycidae</taxon>
        <taxon>Naviculales</taxon>
        <taxon>Phaeodactylaceae</taxon>
        <taxon>Phaeodactylum</taxon>
    </lineage>
</organism>
<dbReference type="EMBL" id="CM000605">
    <property type="protein sequence ID" value="EEC51695.1"/>
    <property type="molecule type" value="Genomic_DNA"/>
</dbReference>
<dbReference type="Pfam" id="PF00023">
    <property type="entry name" value="Ank"/>
    <property type="match status" value="2"/>
</dbReference>
<dbReference type="KEGG" id="pti:PHATRDRAFT_42800"/>
<dbReference type="RefSeq" id="XP_002177232.1">
    <property type="nucleotide sequence ID" value="XM_002177196.1"/>
</dbReference>
<dbReference type="GeneID" id="7196415"/>
<dbReference type="PROSITE" id="PS50088">
    <property type="entry name" value="ANK_REPEAT"/>
    <property type="match status" value="2"/>
</dbReference>
<proteinExistence type="predicted"/>
<reference evidence="4 5" key="1">
    <citation type="journal article" date="2008" name="Nature">
        <title>The Phaeodactylum genome reveals the evolutionary history of diatom genomes.</title>
        <authorList>
            <person name="Bowler C."/>
            <person name="Allen A.E."/>
            <person name="Badger J.H."/>
            <person name="Grimwood J."/>
            <person name="Jabbari K."/>
            <person name="Kuo A."/>
            <person name="Maheswari U."/>
            <person name="Martens C."/>
            <person name="Maumus F."/>
            <person name="Otillar R.P."/>
            <person name="Rayko E."/>
            <person name="Salamov A."/>
            <person name="Vandepoele K."/>
            <person name="Beszteri B."/>
            <person name="Gruber A."/>
            <person name="Heijde M."/>
            <person name="Katinka M."/>
            <person name="Mock T."/>
            <person name="Valentin K."/>
            <person name="Verret F."/>
            <person name="Berges J.A."/>
            <person name="Brownlee C."/>
            <person name="Cadoret J.P."/>
            <person name="Chiovitti A."/>
            <person name="Choi C.J."/>
            <person name="Coesel S."/>
            <person name="De Martino A."/>
            <person name="Detter J.C."/>
            <person name="Durkin C."/>
            <person name="Falciatore A."/>
            <person name="Fournet J."/>
            <person name="Haruta M."/>
            <person name="Huysman M.J."/>
            <person name="Jenkins B.D."/>
            <person name="Jiroutova K."/>
            <person name="Jorgensen R.E."/>
            <person name="Joubert Y."/>
            <person name="Kaplan A."/>
            <person name="Kroger N."/>
            <person name="Kroth P.G."/>
            <person name="La Roche J."/>
            <person name="Lindquist E."/>
            <person name="Lommer M."/>
            <person name="Martin-Jezequel V."/>
            <person name="Lopez P.J."/>
            <person name="Lucas S."/>
            <person name="Mangogna M."/>
            <person name="McGinnis K."/>
            <person name="Medlin L.K."/>
            <person name="Montsant A."/>
            <person name="Oudot-Le Secq M.P."/>
            <person name="Napoli C."/>
            <person name="Obornik M."/>
            <person name="Parker M.S."/>
            <person name="Petit J.L."/>
            <person name="Porcel B.M."/>
            <person name="Poulsen N."/>
            <person name="Robison M."/>
            <person name="Rychlewski L."/>
            <person name="Rynearson T.A."/>
            <person name="Schmutz J."/>
            <person name="Shapiro H."/>
            <person name="Siaut M."/>
            <person name="Stanley M."/>
            <person name="Sussman M.R."/>
            <person name="Taylor A.R."/>
            <person name="Vardi A."/>
            <person name="von Dassow P."/>
            <person name="Vyverman W."/>
            <person name="Willis A."/>
            <person name="Wyrwicz L.S."/>
            <person name="Rokhsar D.S."/>
            <person name="Weissenbach J."/>
            <person name="Armbrust E.V."/>
            <person name="Green B.R."/>
            <person name="Van de Peer Y."/>
            <person name="Grigoriev I.V."/>
        </authorList>
    </citation>
    <scope>NUCLEOTIDE SEQUENCE [LARGE SCALE GENOMIC DNA]</scope>
    <source>
        <strain evidence="4 5">CCAP 1055/1</strain>
    </source>
</reference>
<name>B7FPL5_PHATC</name>
<evidence type="ECO:0000256" key="1">
    <source>
        <dbReference type="ARBA" id="ARBA00022737"/>
    </source>
</evidence>